<evidence type="ECO:0000259" key="2">
    <source>
        <dbReference type="Pfam" id="PF00465"/>
    </source>
</evidence>
<protein>
    <submittedName>
        <fullName evidence="4">Iron-containing alcohol dehydrogenase family protein</fullName>
    </submittedName>
</protein>
<name>A0ABV1CWB4_9FIRM</name>
<dbReference type="Gene3D" id="1.20.1090.10">
    <property type="entry name" value="Dehydroquinate synthase-like - alpha domain"/>
    <property type="match status" value="1"/>
</dbReference>
<dbReference type="CDD" id="cd08181">
    <property type="entry name" value="PPD-like"/>
    <property type="match status" value="1"/>
</dbReference>
<sequence length="369" mass="39471">MFTYYMPTKVFFGKGCIAQSGEVLADLGRKALLVTGRHSAKVNGSQAAVVEKLDELGISWFLFDEVENNPSVATIRKAAAFAMEEGVDFVIGIGGGSPMDAAKAIALVCTQEQELDDEQLFTGPYRKPLPIVAVPTTAGTGSEVTKVSVLTNPKAGTKQSINTPLIFPVYAFADPAFTDSVPEAVTIDTAIDALSHAIEGYMSTASTPMSDVWAEEAMRFLGVHLTDLKGDVSPVVREDLLYGSTLAGITIAQTGTTMVHSMGYMLTYYKGLSHGRANGLLLPAYMKLMEETMADKAEKVWAILGLSGAGDFAALMQDLMGDTVDLSDEEIEKFVTLTLPTGGVQRTPYAVTAELLTRIYQQLAGTHKS</sequence>
<dbReference type="Gene3D" id="3.40.50.1970">
    <property type="match status" value="1"/>
</dbReference>
<dbReference type="SUPFAM" id="SSF56796">
    <property type="entry name" value="Dehydroquinate synthase-like"/>
    <property type="match status" value="1"/>
</dbReference>
<dbReference type="Proteomes" id="UP001433088">
    <property type="component" value="Unassembled WGS sequence"/>
</dbReference>
<reference evidence="4 5" key="1">
    <citation type="submission" date="2024-03" db="EMBL/GenBank/DDBJ databases">
        <title>Human intestinal bacterial collection.</title>
        <authorList>
            <person name="Pauvert C."/>
            <person name="Hitch T.C.A."/>
            <person name="Clavel T."/>
        </authorList>
    </citation>
    <scope>NUCLEOTIDE SEQUENCE [LARGE SCALE GENOMIC DNA]</scope>
    <source>
        <strain evidence="4 5">CLA-AA-H81</strain>
    </source>
</reference>
<evidence type="ECO:0000313" key="4">
    <source>
        <dbReference type="EMBL" id="MEQ2422040.1"/>
    </source>
</evidence>
<dbReference type="InterPro" id="IPR039697">
    <property type="entry name" value="Alcohol_dehydrogenase_Fe"/>
</dbReference>
<dbReference type="EMBL" id="JBBMEU010000020">
    <property type="protein sequence ID" value="MEQ2422040.1"/>
    <property type="molecule type" value="Genomic_DNA"/>
</dbReference>
<keyword evidence="5" id="KW-1185">Reference proteome</keyword>
<evidence type="ECO:0000313" key="5">
    <source>
        <dbReference type="Proteomes" id="UP001433088"/>
    </source>
</evidence>
<dbReference type="RefSeq" id="WP_349173359.1">
    <property type="nucleotide sequence ID" value="NZ_JBBMEU010000020.1"/>
</dbReference>
<keyword evidence="1" id="KW-0560">Oxidoreductase</keyword>
<accession>A0ABV1CWB4</accession>
<dbReference type="PROSITE" id="PS00913">
    <property type="entry name" value="ADH_IRON_1"/>
    <property type="match status" value="1"/>
</dbReference>
<gene>
    <name evidence="4" type="ORF">WMO23_04745</name>
</gene>
<organism evidence="4 5">
    <name type="scientific">Megasphaera intestinihominis</name>
    <dbReference type="NCBI Taxonomy" id="3133159"/>
    <lineage>
        <taxon>Bacteria</taxon>
        <taxon>Bacillati</taxon>
        <taxon>Bacillota</taxon>
        <taxon>Negativicutes</taxon>
        <taxon>Veillonellales</taxon>
        <taxon>Veillonellaceae</taxon>
        <taxon>Megasphaera</taxon>
    </lineage>
</organism>
<proteinExistence type="predicted"/>
<feature type="domain" description="Fe-containing alcohol dehydrogenase-like C-terminal" evidence="3">
    <location>
        <begin position="186"/>
        <end position="360"/>
    </location>
</feature>
<dbReference type="InterPro" id="IPR001670">
    <property type="entry name" value="ADH_Fe/GldA"/>
</dbReference>
<dbReference type="InterPro" id="IPR018211">
    <property type="entry name" value="ADH_Fe_CS"/>
</dbReference>
<dbReference type="Pfam" id="PF00465">
    <property type="entry name" value="Fe-ADH"/>
    <property type="match status" value="1"/>
</dbReference>
<feature type="domain" description="Alcohol dehydrogenase iron-type/glycerol dehydrogenase GldA" evidence="2">
    <location>
        <begin position="7"/>
        <end position="175"/>
    </location>
</feature>
<evidence type="ECO:0000256" key="1">
    <source>
        <dbReference type="ARBA" id="ARBA00023002"/>
    </source>
</evidence>
<dbReference type="PANTHER" id="PTHR11496:SF104">
    <property type="entry name" value="3-DEOXY-ALPHA-D-MANNO-OCTULOSONATE 8-OXIDASE"/>
    <property type="match status" value="1"/>
</dbReference>
<dbReference type="PANTHER" id="PTHR11496">
    <property type="entry name" value="ALCOHOL DEHYDROGENASE"/>
    <property type="match status" value="1"/>
</dbReference>
<dbReference type="Pfam" id="PF25137">
    <property type="entry name" value="ADH_Fe_C"/>
    <property type="match status" value="1"/>
</dbReference>
<dbReference type="InterPro" id="IPR056798">
    <property type="entry name" value="ADH_Fe_C"/>
</dbReference>
<evidence type="ECO:0000259" key="3">
    <source>
        <dbReference type="Pfam" id="PF25137"/>
    </source>
</evidence>
<comment type="caution">
    <text evidence="4">The sequence shown here is derived from an EMBL/GenBank/DDBJ whole genome shotgun (WGS) entry which is preliminary data.</text>
</comment>